<name>A0ABP7AMU0_9MICO</name>
<feature type="domain" description="NodB homology" evidence="2">
    <location>
        <begin position="204"/>
        <end position="319"/>
    </location>
</feature>
<sequence>MLIGTATTVGIALAGGGAAPLPTRTAAAAETPTPTPTPTPLSPAEQLLADSDDPDACAVSFTGEGIDLDPMIQTSGALYHALPIPPRDGLVFAGWYATAEDAAAYAVPQRINGADMVACTDRQQTLHAAWKTPEEVAALDVGVPILMYHQFTTKPEGESGWLRGNFAYIGDFDAHMAYLADNDVYLPTWDELSAFIDGRLFIPKICVIVTDDDGDATWTNLAAPVVEKHKILSTSFVITSAYPGPAPNPYVIQRSHTHDMHTAGANGQGRMVNWTADEIAADMERSVDVLGGVREVMAYPFGHHNETSKEGLRRAGFEMARTVEWGYVRVGADKLALPTVRINYGMGLPDFMAIIN</sequence>
<gene>
    <name evidence="3" type="ORF">GCM10022200_19180</name>
</gene>
<accession>A0ABP7AMU0</accession>
<dbReference type="EMBL" id="BAAAYU010000005">
    <property type="protein sequence ID" value="GAA3636011.1"/>
    <property type="molecule type" value="Genomic_DNA"/>
</dbReference>
<dbReference type="PANTHER" id="PTHR34216:SF7">
    <property type="entry name" value="POLY-BETA-1,6-N-ACETYL-D-GLUCOSAMINE N-DEACETYLASE"/>
    <property type="match status" value="1"/>
</dbReference>
<dbReference type="InterPro" id="IPR011330">
    <property type="entry name" value="Glyco_hydro/deAcase_b/a-brl"/>
</dbReference>
<dbReference type="InterPro" id="IPR051398">
    <property type="entry name" value="Polysacch_Deacetylase"/>
</dbReference>
<dbReference type="Pfam" id="PF01522">
    <property type="entry name" value="Polysacc_deac_1"/>
    <property type="match status" value="1"/>
</dbReference>
<dbReference type="Proteomes" id="UP001501697">
    <property type="component" value="Unassembled WGS sequence"/>
</dbReference>
<evidence type="ECO:0000313" key="3">
    <source>
        <dbReference type="EMBL" id="GAA3636011.1"/>
    </source>
</evidence>
<organism evidence="3 4">
    <name type="scientific">Microbacterium awajiense</name>
    <dbReference type="NCBI Taxonomy" id="415214"/>
    <lineage>
        <taxon>Bacteria</taxon>
        <taxon>Bacillati</taxon>
        <taxon>Actinomycetota</taxon>
        <taxon>Actinomycetes</taxon>
        <taxon>Micrococcales</taxon>
        <taxon>Microbacteriaceae</taxon>
        <taxon>Microbacterium</taxon>
    </lineage>
</organism>
<evidence type="ECO:0000256" key="1">
    <source>
        <dbReference type="ARBA" id="ARBA00022729"/>
    </source>
</evidence>
<keyword evidence="1" id="KW-0732">Signal</keyword>
<dbReference type="Gene3D" id="3.20.20.370">
    <property type="entry name" value="Glycoside hydrolase/deacetylase"/>
    <property type="match status" value="1"/>
</dbReference>
<dbReference type="PANTHER" id="PTHR34216">
    <property type="match status" value="1"/>
</dbReference>
<dbReference type="InterPro" id="IPR002509">
    <property type="entry name" value="NODB_dom"/>
</dbReference>
<keyword evidence="4" id="KW-1185">Reference proteome</keyword>
<comment type="caution">
    <text evidence="3">The sequence shown here is derived from an EMBL/GenBank/DDBJ whole genome shotgun (WGS) entry which is preliminary data.</text>
</comment>
<evidence type="ECO:0000259" key="2">
    <source>
        <dbReference type="Pfam" id="PF01522"/>
    </source>
</evidence>
<reference evidence="4" key="1">
    <citation type="journal article" date="2019" name="Int. J. Syst. Evol. Microbiol.">
        <title>The Global Catalogue of Microorganisms (GCM) 10K type strain sequencing project: providing services to taxonomists for standard genome sequencing and annotation.</title>
        <authorList>
            <consortium name="The Broad Institute Genomics Platform"/>
            <consortium name="The Broad Institute Genome Sequencing Center for Infectious Disease"/>
            <person name="Wu L."/>
            <person name="Ma J."/>
        </authorList>
    </citation>
    <scope>NUCLEOTIDE SEQUENCE [LARGE SCALE GENOMIC DNA]</scope>
    <source>
        <strain evidence="4">JCM 16544</strain>
    </source>
</reference>
<evidence type="ECO:0000313" key="4">
    <source>
        <dbReference type="Proteomes" id="UP001501697"/>
    </source>
</evidence>
<proteinExistence type="predicted"/>
<protein>
    <recommendedName>
        <fullName evidence="2">NodB homology domain-containing protein</fullName>
    </recommendedName>
</protein>
<dbReference type="SUPFAM" id="SSF88713">
    <property type="entry name" value="Glycoside hydrolase/deacetylase"/>
    <property type="match status" value="1"/>
</dbReference>